<reference evidence="6" key="1">
    <citation type="submission" date="2014-01" db="EMBL/GenBank/DDBJ databases">
        <title>The Genome Sequence of Anopheles melas CM1001059_A (V2).</title>
        <authorList>
            <consortium name="The Broad Institute Genomics Platform"/>
            <person name="Neafsey D.E."/>
            <person name="Besansky N."/>
            <person name="Howell P."/>
            <person name="Walton C."/>
            <person name="Young S.K."/>
            <person name="Zeng Q."/>
            <person name="Gargeya S."/>
            <person name="Fitzgerald M."/>
            <person name="Haas B."/>
            <person name="Abouelleil A."/>
            <person name="Allen A.W."/>
            <person name="Alvarado L."/>
            <person name="Arachchi H.M."/>
            <person name="Berlin A.M."/>
            <person name="Chapman S.B."/>
            <person name="Gainer-Dewar J."/>
            <person name="Goldberg J."/>
            <person name="Griggs A."/>
            <person name="Gujja S."/>
            <person name="Hansen M."/>
            <person name="Howarth C."/>
            <person name="Imamovic A."/>
            <person name="Ireland A."/>
            <person name="Larimer J."/>
            <person name="McCowan C."/>
            <person name="Murphy C."/>
            <person name="Pearson M."/>
            <person name="Poon T.W."/>
            <person name="Priest M."/>
            <person name="Roberts A."/>
            <person name="Saif S."/>
            <person name="Shea T."/>
            <person name="Sisk P."/>
            <person name="Sykes S."/>
            <person name="Wortman J."/>
            <person name="Nusbaum C."/>
            <person name="Birren B."/>
        </authorList>
    </citation>
    <scope>NUCLEOTIDE SEQUENCE [LARGE SCALE GENOMIC DNA]</scope>
    <source>
        <strain evidence="6">CM1001059</strain>
    </source>
</reference>
<evidence type="ECO:0000313" key="6">
    <source>
        <dbReference type="Proteomes" id="UP000075902"/>
    </source>
</evidence>
<keyword evidence="2" id="KW-0677">Repeat</keyword>
<evidence type="ECO:0000256" key="4">
    <source>
        <dbReference type="SAM" id="SignalP"/>
    </source>
</evidence>
<dbReference type="InterPro" id="IPR032675">
    <property type="entry name" value="LRR_dom_sf"/>
</dbReference>
<keyword evidence="4" id="KW-0732">Signal</keyword>
<dbReference type="Pfam" id="PF13855">
    <property type="entry name" value="LRR_8"/>
    <property type="match status" value="2"/>
</dbReference>
<dbReference type="STRING" id="34690.A0A182TTD9"/>
<reference evidence="5" key="2">
    <citation type="submission" date="2020-05" db="UniProtKB">
        <authorList>
            <consortium name="EnsemblMetazoa"/>
        </authorList>
    </citation>
    <scope>IDENTIFICATION</scope>
    <source>
        <strain evidence="5">CM1001059</strain>
    </source>
</reference>
<sequence>MVKLWAIVVMVAIALPQSAFAKQLSCTMELDRSCSLIGAKVSSDEILTTTFASSNPSTLSTVQFARSSLTGIPPAMFQTFPKLESLNATGSDIKQIQSRNFADAKTLQSLYLRGNKIHDLPDVAFFGASRLQTLDLSGNAIATIESTAFKRLRELKTLLLGSNSLTELQPGVFDDLSDLERLELQQNGLGSIDDRLFQGCHSLTALNVSHNALKSFNVAQFERRWSFDLIDASYNKLSVVRIPPNLRQLVAIGNGIRTVESTATNGSELILLKLPHNKLTSVDEVPVLEKLITLDLSFNRIREFDFRSAARFGKLVLLKLDGNQLESVSNSLTAPITHLKYVHLADNQFTHLDLNVLRTVPRILKLDLRRNQLERLAVTDLAGSFPVMVRIMLEGNRFRCADSRPLLKELKESITAYAMTRNDCRKEENLIDGICCSCQAGATQMHPKPKPRGSLRSIPVQGGKGLRS</sequence>
<dbReference type="SMART" id="SM00369">
    <property type="entry name" value="LRR_TYP"/>
    <property type="match status" value="8"/>
</dbReference>
<keyword evidence="1" id="KW-0433">Leucine-rich repeat</keyword>
<dbReference type="Proteomes" id="UP000075902">
    <property type="component" value="Unassembled WGS sequence"/>
</dbReference>
<dbReference type="PROSITE" id="PS51450">
    <property type="entry name" value="LRR"/>
    <property type="match status" value="2"/>
</dbReference>
<proteinExistence type="predicted"/>
<dbReference type="PANTHER" id="PTHR24366">
    <property type="entry name" value="IG(IMMUNOGLOBULIN) AND LRR(LEUCINE RICH REPEAT) DOMAINS"/>
    <property type="match status" value="1"/>
</dbReference>
<dbReference type="Gene3D" id="3.80.10.10">
    <property type="entry name" value="Ribonuclease Inhibitor"/>
    <property type="match status" value="1"/>
</dbReference>
<name>A0A182TTD9_9DIPT</name>
<feature type="signal peptide" evidence="4">
    <location>
        <begin position="1"/>
        <end position="21"/>
    </location>
</feature>
<dbReference type="InterPro" id="IPR001611">
    <property type="entry name" value="Leu-rich_rpt"/>
</dbReference>
<accession>A0A182TTD9</accession>
<dbReference type="EnsemblMetazoa" id="AMEC007990-RA">
    <property type="protein sequence ID" value="AMEC007990-PA"/>
    <property type="gene ID" value="AMEC007990"/>
</dbReference>
<evidence type="ECO:0000256" key="2">
    <source>
        <dbReference type="ARBA" id="ARBA00022737"/>
    </source>
</evidence>
<keyword evidence="6" id="KW-1185">Reference proteome</keyword>
<evidence type="ECO:0000256" key="3">
    <source>
        <dbReference type="SAM" id="MobiDB-lite"/>
    </source>
</evidence>
<dbReference type="InterPro" id="IPR003591">
    <property type="entry name" value="Leu-rich_rpt_typical-subtyp"/>
</dbReference>
<feature type="region of interest" description="Disordered" evidence="3">
    <location>
        <begin position="445"/>
        <end position="468"/>
    </location>
</feature>
<dbReference type="PANTHER" id="PTHR24366:SF168">
    <property type="entry name" value="GH22922P-RELATED"/>
    <property type="match status" value="1"/>
</dbReference>
<protein>
    <submittedName>
        <fullName evidence="5">Uncharacterized protein</fullName>
    </submittedName>
</protein>
<dbReference type="AlphaFoldDB" id="A0A182TTD9"/>
<evidence type="ECO:0000313" key="5">
    <source>
        <dbReference type="EnsemblMetazoa" id="AMEC007990-PA"/>
    </source>
</evidence>
<dbReference type="VEuPathDB" id="VectorBase:AMEC007990"/>
<dbReference type="SUPFAM" id="SSF52058">
    <property type="entry name" value="L domain-like"/>
    <property type="match status" value="1"/>
</dbReference>
<organism evidence="5 6">
    <name type="scientific">Anopheles melas</name>
    <dbReference type="NCBI Taxonomy" id="34690"/>
    <lineage>
        <taxon>Eukaryota</taxon>
        <taxon>Metazoa</taxon>
        <taxon>Ecdysozoa</taxon>
        <taxon>Arthropoda</taxon>
        <taxon>Hexapoda</taxon>
        <taxon>Insecta</taxon>
        <taxon>Pterygota</taxon>
        <taxon>Neoptera</taxon>
        <taxon>Endopterygota</taxon>
        <taxon>Diptera</taxon>
        <taxon>Nematocera</taxon>
        <taxon>Culicoidea</taxon>
        <taxon>Culicidae</taxon>
        <taxon>Anophelinae</taxon>
        <taxon>Anopheles</taxon>
    </lineage>
</organism>
<feature type="chain" id="PRO_5008137251" evidence="4">
    <location>
        <begin position="22"/>
        <end position="468"/>
    </location>
</feature>
<evidence type="ECO:0000256" key="1">
    <source>
        <dbReference type="ARBA" id="ARBA00022614"/>
    </source>
</evidence>